<dbReference type="SUPFAM" id="SSF51445">
    <property type="entry name" value="(Trans)glycosidases"/>
    <property type="match status" value="1"/>
</dbReference>
<organism evidence="10 11">
    <name type="scientific">Olivibacter ginsenosidimutans</name>
    <dbReference type="NCBI Taxonomy" id="1176537"/>
    <lineage>
        <taxon>Bacteria</taxon>
        <taxon>Pseudomonadati</taxon>
        <taxon>Bacteroidota</taxon>
        <taxon>Sphingobacteriia</taxon>
        <taxon>Sphingobacteriales</taxon>
        <taxon>Sphingobacteriaceae</taxon>
        <taxon>Olivibacter</taxon>
    </lineage>
</organism>
<evidence type="ECO:0000259" key="8">
    <source>
        <dbReference type="Pfam" id="PF02838"/>
    </source>
</evidence>
<dbReference type="Gene3D" id="3.30.379.10">
    <property type="entry name" value="Chitobiase/beta-hexosaminidase domain 2-like"/>
    <property type="match status" value="1"/>
</dbReference>
<keyword evidence="5" id="KW-0326">Glycosidase</keyword>
<evidence type="ECO:0000256" key="4">
    <source>
        <dbReference type="ARBA" id="ARBA00022801"/>
    </source>
</evidence>
<dbReference type="InterPro" id="IPR025705">
    <property type="entry name" value="Beta_hexosaminidase_sua/sub"/>
</dbReference>
<protein>
    <recommendedName>
        <fullName evidence="3">beta-N-acetylhexosaminidase</fullName>
        <ecNumber evidence="3">3.2.1.52</ecNumber>
    </recommendedName>
</protein>
<dbReference type="Pfam" id="PF00728">
    <property type="entry name" value="Glyco_hydro_20"/>
    <property type="match status" value="1"/>
</dbReference>
<dbReference type="CDD" id="cd06563">
    <property type="entry name" value="GH20_chitobiase-like"/>
    <property type="match status" value="1"/>
</dbReference>
<evidence type="ECO:0000313" key="10">
    <source>
        <dbReference type="EMBL" id="GAA4804087.1"/>
    </source>
</evidence>
<evidence type="ECO:0000256" key="2">
    <source>
        <dbReference type="ARBA" id="ARBA00006285"/>
    </source>
</evidence>
<comment type="caution">
    <text evidence="10">The sequence shown here is derived from an EMBL/GenBank/DDBJ whole genome shotgun (WGS) entry which is preliminary data.</text>
</comment>
<sequence length="754" mass="86002">MEKLKYAAILLLWPFLCLLPTIVHAQDSLAIIPKPTLLEEGVGYFKYPDLIEVHASQELAEDAALLHEHPHIHFNEVHKLKSRKKLPEQGIFLLQADETDRLPENAYRLTIDTNKITLLVHNHTAFIHALSTLLQIAYTQHDSRIVPVAVIEDEPKFAYRGLMLDVSRHFYPLSFLKRTIDLMALYKLNTFHWHLVDGAGWRLEIKKYPELTQKAAWRNRTLWKDWQHSGKRYVEMGDPNASGGFYTQEEARELVAYAASRGITVIPEIEFPGHSEEVLAVYPQLSCSGIPYKDGAFCVGNEETFTFFANVLDEVMDIFPSPYIHIGGDEVDKTAWKNCPKCQQRIKDNNLQNEDGLQSYAIKRIAQYVKDKGRKIIGWDEILEGGLAPEATVMSWRGEQGGVDAANADHDVVMTPGSYLYFDAPQTNPVGQYDIGGGLLPLNKVYAYNPIPKEIAADKQHHILGVQANVWTEYIPTQERVEYMLFPRLLALAEVAWTPHEKRDWADFWHRTQKHYLLLQRLGVNYYRPSYEVEISGKYDQVAKQDTITLSSEQYDPEIRYTTDGSDPKPTSTLYVEPFSLVNTTTVKAAIFKDSIRMGGVGEFTADIHKGIGKKITYNNPWNDRYPAKGDTTLLNGQYGGVSYGDGEWQGFLGNFDVTLDFERREELNQIKLRFMQLSGPGVYIPSNVKILASDDGKHFRELQKIVNDVPTTDTSLRFKTFSFDLQGRLARYIRIIGENGMKGFLFTDEIVVY</sequence>
<accession>A0ABP9C3Q4</accession>
<dbReference type="Proteomes" id="UP001501411">
    <property type="component" value="Unassembled WGS sequence"/>
</dbReference>
<keyword evidence="6" id="KW-0732">Signal</keyword>
<proteinExistence type="inferred from homology"/>
<dbReference type="PANTHER" id="PTHR22600:SF57">
    <property type="entry name" value="BETA-N-ACETYLHEXOSAMINIDASE"/>
    <property type="match status" value="1"/>
</dbReference>
<dbReference type="Pfam" id="PF13290">
    <property type="entry name" value="CHB_HEX_C_1"/>
    <property type="match status" value="1"/>
</dbReference>
<dbReference type="Gene3D" id="3.20.20.80">
    <property type="entry name" value="Glycosidases"/>
    <property type="match status" value="1"/>
</dbReference>
<feature type="domain" description="GH29D-like beta-sandwich" evidence="9">
    <location>
        <begin position="542"/>
        <end position="599"/>
    </location>
</feature>
<feature type="domain" description="Beta-hexosaminidase bacterial type N-terminal" evidence="8">
    <location>
        <begin position="30"/>
        <end position="153"/>
    </location>
</feature>
<dbReference type="InterPro" id="IPR015882">
    <property type="entry name" value="HEX_bac_N"/>
</dbReference>
<dbReference type="InterPro" id="IPR029018">
    <property type="entry name" value="Hex-like_dom2"/>
</dbReference>
<evidence type="ECO:0000256" key="3">
    <source>
        <dbReference type="ARBA" id="ARBA00012663"/>
    </source>
</evidence>
<dbReference type="InterPro" id="IPR008979">
    <property type="entry name" value="Galactose-bd-like_sf"/>
</dbReference>
<feature type="chain" id="PRO_5047437160" description="beta-N-acetylhexosaminidase" evidence="6">
    <location>
        <begin position="26"/>
        <end position="754"/>
    </location>
</feature>
<dbReference type="Pfam" id="PF02838">
    <property type="entry name" value="Glyco_hydro_20b"/>
    <property type="match status" value="1"/>
</dbReference>
<comment type="catalytic activity">
    <reaction evidence="1">
        <text>Hydrolysis of terminal non-reducing N-acetyl-D-hexosamine residues in N-acetyl-beta-D-hexosaminides.</text>
        <dbReference type="EC" id="3.2.1.52"/>
    </reaction>
</comment>
<dbReference type="PANTHER" id="PTHR22600">
    <property type="entry name" value="BETA-HEXOSAMINIDASE"/>
    <property type="match status" value="1"/>
</dbReference>
<dbReference type="Gene3D" id="2.60.120.260">
    <property type="entry name" value="Galactose-binding domain-like"/>
    <property type="match status" value="1"/>
</dbReference>
<keyword evidence="4" id="KW-0378">Hydrolase</keyword>
<gene>
    <name evidence="10" type="ORF">GCM10023231_36450</name>
</gene>
<dbReference type="InterPro" id="IPR059177">
    <property type="entry name" value="GH29D-like_dom"/>
</dbReference>
<comment type="similarity">
    <text evidence="2">Belongs to the glycosyl hydrolase 20 family.</text>
</comment>
<dbReference type="EMBL" id="BAABIQ010000043">
    <property type="protein sequence ID" value="GAA4804087.1"/>
    <property type="molecule type" value="Genomic_DNA"/>
</dbReference>
<dbReference type="InterPro" id="IPR017853">
    <property type="entry name" value="GH"/>
</dbReference>
<evidence type="ECO:0000259" key="7">
    <source>
        <dbReference type="Pfam" id="PF00728"/>
    </source>
</evidence>
<reference evidence="11" key="1">
    <citation type="journal article" date="2019" name="Int. J. Syst. Evol. Microbiol.">
        <title>The Global Catalogue of Microorganisms (GCM) 10K type strain sequencing project: providing services to taxonomists for standard genome sequencing and annotation.</title>
        <authorList>
            <consortium name="The Broad Institute Genomics Platform"/>
            <consortium name="The Broad Institute Genome Sequencing Center for Infectious Disease"/>
            <person name="Wu L."/>
            <person name="Ma J."/>
        </authorList>
    </citation>
    <scope>NUCLEOTIDE SEQUENCE [LARGE SCALE GENOMIC DNA]</scope>
    <source>
        <strain evidence="11">JCM 18200</strain>
    </source>
</reference>
<name>A0ABP9C3Q4_9SPHI</name>
<evidence type="ECO:0000256" key="6">
    <source>
        <dbReference type="SAM" id="SignalP"/>
    </source>
</evidence>
<dbReference type="RefSeq" id="WP_345234093.1">
    <property type="nucleotide sequence ID" value="NZ_BAABIQ010000043.1"/>
</dbReference>
<dbReference type="EC" id="3.2.1.52" evidence="3"/>
<dbReference type="InterPro" id="IPR015883">
    <property type="entry name" value="Glyco_hydro_20_cat"/>
</dbReference>
<evidence type="ECO:0000313" key="11">
    <source>
        <dbReference type="Proteomes" id="UP001501411"/>
    </source>
</evidence>
<feature type="signal peptide" evidence="6">
    <location>
        <begin position="1"/>
        <end position="25"/>
    </location>
</feature>
<dbReference type="SUPFAM" id="SSF55545">
    <property type="entry name" value="beta-N-acetylhexosaminidase-like domain"/>
    <property type="match status" value="1"/>
</dbReference>
<evidence type="ECO:0000256" key="5">
    <source>
        <dbReference type="ARBA" id="ARBA00023295"/>
    </source>
</evidence>
<dbReference type="PRINTS" id="PR00738">
    <property type="entry name" value="GLHYDRLASE20"/>
</dbReference>
<evidence type="ECO:0000259" key="9">
    <source>
        <dbReference type="Pfam" id="PF13290"/>
    </source>
</evidence>
<keyword evidence="11" id="KW-1185">Reference proteome</keyword>
<feature type="domain" description="Glycoside hydrolase family 20 catalytic" evidence="7">
    <location>
        <begin position="157"/>
        <end position="499"/>
    </location>
</feature>
<dbReference type="SUPFAM" id="SSF49785">
    <property type="entry name" value="Galactose-binding domain-like"/>
    <property type="match status" value="1"/>
</dbReference>
<evidence type="ECO:0000256" key="1">
    <source>
        <dbReference type="ARBA" id="ARBA00001231"/>
    </source>
</evidence>